<dbReference type="EMBL" id="JASXSZ010000002">
    <property type="protein sequence ID" value="MDL9979284.1"/>
    <property type="molecule type" value="Genomic_DNA"/>
</dbReference>
<dbReference type="Proteomes" id="UP001235064">
    <property type="component" value="Unassembled WGS sequence"/>
</dbReference>
<accession>A0ABT7MXV5</accession>
<dbReference type="InterPro" id="IPR002731">
    <property type="entry name" value="ATPase_BadF"/>
</dbReference>
<sequence length="322" mass="32325">MVVAIDGGGSKTDAVALTLAGEVVARARAGGSSPQNLGIEGALGVLDGLMADLLGRLPEMRVVRVQAYLSGLDLAEEVAAFRAAAADAAWAPADASALVVDNDLFALLRAGTDEPDAVAVVCGTGINAIGVRADGATVRFPALGMITGDWGGGWHLGEQALWHAARAVDGRGPSTALTAAIPPVFGLSSIDEVIRALHVGDVPSDALSQICPALFACADAGDAVAQALVDRQVEEIAVLATTTLRRLGLLDADVPVVLGGGVIAAGNGRLMDGVRSALSVDAPHVRVVHVESPPVVGAALLALAGADADATALARARDESAR</sequence>
<dbReference type="Gene3D" id="3.30.420.40">
    <property type="match status" value="2"/>
</dbReference>
<dbReference type="SUPFAM" id="SSF53067">
    <property type="entry name" value="Actin-like ATPase domain"/>
    <property type="match status" value="2"/>
</dbReference>
<dbReference type="PANTHER" id="PTHR43190:SF3">
    <property type="entry name" value="N-ACETYL-D-GLUCOSAMINE KINASE"/>
    <property type="match status" value="1"/>
</dbReference>
<gene>
    <name evidence="2" type="ORF">QSV35_08050</name>
</gene>
<feature type="domain" description="ATPase BadF/BadG/BcrA/BcrD type" evidence="1">
    <location>
        <begin position="5"/>
        <end position="302"/>
    </location>
</feature>
<dbReference type="RefSeq" id="WP_286288146.1">
    <property type="nucleotide sequence ID" value="NZ_JASXSZ010000002.1"/>
</dbReference>
<comment type="caution">
    <text evidence="2">The sequence shown here is derived from an EMBL/GenBank/DDBJ whole genome shotgun (WGS) entry which is preliminary data.</text>
</comment>
<dbReference type="InterPro" id="IPR043129">
    <property type="entry name" value="ATPase_NBD"/>
</dbReference>
<dbReference type="PANTHER" id="PTHR43190">
    <property type="entry name" value="N-ACETYL-D-GLUCOSAMINE KINASE"/>
    <property type="match status" value="1"/>
</dbReference>
<dbReference type="InterPro" id="IPR052519">
    <property type="entry name" value="Euk-type_GlcNAc_Kinase"/>
</dbReference>
<protein>
    <submittedName>
        <fullName evidence="2">BadF/BadG/BcrA/BcrD ATPase family protein</fullName>
    </submittedName>
</protein>
<dbReference type="Pfam" id="PF01869">
    <property type="entry name" value="BcrAD_BadFG"/>
    <property type="match status" value="1"/>
</dbReference>
<evidence type="ECO:0000313" key="2">
    <source>
        <dbReference type="EMBL" id="MDL9979284.1"/>
    </source>
</evidence>
<organism evidence="2 3">
    <name type="scientific">Microbacterium candidum</name>
    <dbReference type="NCBI Taxonomy" id="3041922"/>
    <lineage>
        <taxon>Bacteria</taxon>
        <taxon>Bacillati</taxon>
        <taxon>Actinomycetota</taxon>
        <taxon>Actinomycetes</taxon>
        <taxon>Micrococcales</taxon>
        <taxon>Microbacteriaceae</taxon>
        <taxon>Microbacterium</taxon>
    </lineage>
</organism>
<reference evidence="2 3" key="1">
    <citation type="submission" date="2023-06" db="EMBL/GenBank/DDBJ databases">
        <title>Microbacterium sp. nov., isolated from a waste landfill.</title>
        <authorList>
            <person name="Wen W."/>
        </authorList>
    </citation>
    <scope>NUCLEOTIDE SEQUENCE [LARGE SCALE GENOMIC DNA]</scope>
    <source>
        <strain evidence="2 3">ASV49</strain>
    </source>
</reference>
<dbReference type="CDD" id="cd24007">
    <property type="entry name" value="ASKHA_NBD_eukNAGK-like"/>
    <property type="match status" value="1"/>
</dbReference>
<evidence type="ECO:0000313" key="3">
    <source>
        <dbReference type="Proteomes" id="UP001235064"/>
    </source>
</evidence>
<name>A0ABT7MXV5_9MICO</name>
<keyword evidence="3" id="KW-1185">Reference proteome</keyword>
<evidence type="ECO:0000259" key="1">
    <source>
        <dbReference type="Pfam" id="PF01869"/>
    </source>
</evidence>
<proteinExistence type="predicted"/>